<evidence type="ECO:0000256" key="1">
    <source>
        <dbReference type="SAM" id="Phobius"/>
    </source>
</evidence>
<accession>A0ABN8R5W4</accession>
<dbReference type="EMBL" id="CALNXI010001671">
    <property type="protein sequence ID" value="CAH3174554.1"/>
    <property type="molecule type" value="Genomic_DNA"/>
</dbReference>
<evidence type="ECO:0000313" key="3">
    <source>
        <dbReference type="Proteomes" id="UP001159427"/>
    </source>
</evidence>
<protein>
    <submittedName>
        <fullName evidence="2">Uncharacterized protein</fullName>
    </submittedName>
</protein>
<keyword evidence="1" id="KW-1133">Transmembrane helix</keyword>
<comment type="caution">
    <text evidence="2">The sequence shown here is derived from an EMBL/GenBank/DDBJ whole genome shotgun (WGS) entry which is preliminary data.</text>
</comment>
<feature type="transmembrane region" description="Helical" evidence="1">
    <location>
        <begin position="6"/>
        <end position="27"/>
    </location>
</feature>
<proteinExistence type="predicted"/>
<name>A0ABN8R5W4_9CNID</name>
<reference evidence="2 3" key="1">
    <citation type="submission" date="2022-05" db="EMBL/GenBank/DDBJ databases">
        <authorList>
            <consortium name="Genoscope - CEA"/>
            <person name="William W."/>
        </authorList>
    </citation>
    <scope>NUCLEOTIDE SEQUENCE [LARGE SCALE GENOMIC DNA]</scope>
</reference>
<organism evidence="2 3">
    <name type="scientific">Porites evermanni</name>
    <dbReference type="NCBI Taxonomy" id="104178"/>
    <lineage>
        <taxon>Eukaryota</taxon>
        <taxon>Metazoa</taxon>
        <taxon>Cnidaria</taxon>
        <taxon>Anthozoa</taxon>
        <taxon>Hexacorallia</taxon>
        <taxon>Scleractinia</taxon>
        <taxon>Fungiina</taxon>
        <taxon>Poritidae</taxon>
        <taxon>Porites</taxon>
    </lineage>
</organism>
<dbReference type="Proteomes" id="UP001159427">
    <property type="component" value="Unassembled WGS sequence"/>
</dbReference>
<keyword evidence="1" id="KW-0812">Transmembrane</keyword>
<gene>
    <name evidence="2" type="ORF">PEVE_00009629</name>
</gene>
<keyword evidence="3" id="KW-1185">Reference proteome</keyword>
<sequence>MVPFKYFFWSALFGGIIGGICGVMLTFKIYVNGNEEPEEPAEDPNEEELQAAIQEEMILNPVHQGNVQNNVCDWLEHRMQLGYVFLTVEKGSLVKTYLE</sequence>
<evidence type="ECO:0000313" key="2">
    <source>
        <dbReference type="EMBL" id="CAH3174554.1"/>
    </source>
</evidence>
<keyword evidence="1" id="KW-0472">Membrane</keyword>